<feature type="binding site" evidence="16">
    <location>
        <position position="73"/>
    </location>
    <ligand>
        <name>Ca(2+)</name>
        <dbReference type="ChEBI" id="CHEBI:29108"/>
        <label>1</label>
    </ligand>
</feature>
<dbReference type="PROSITE" id="PS00436">
    <property type="entry name" value="PEROXIDASE_2"/>
    <property type="match status" value="1"/>
</dbReference>
<accession>A0A8T2QHB2</accession>
<feature type="active site" description="Proton acceptor" evidence="14">
    <location>
        <position position="72"/>
    </location>
</feature>
<evidence type="ECO:0000256" key="11">
    <source>
        <dbReference type="ARBA" id="ARBA00023157"/>
    </source>
</evidence>
<evidence type="ECO:0000256" key="9">
    <source>
        <dbReference type="ARBA" id="ARBA00023002"/>
    </source>
</evidence>
<feature type="disulfide bond" evidence="18">
    <location>
        <begin position="204"/>
        <end position="236"/>
    </location>
</feature>
<feature type="binding site" evidence="16">
    <location>
        <position position="261"/>
    </location>
    <ligand>
        <name>Ca(2+)</name>
        <dbReference type="ChEBI" id="CHEBI:29108"/>
        <label>2</label>
    </ligand>
</feature>
<dbReference type="Gene3D" id="1.10.420.10">
    <property type="entry name" value="Peroxidase, domain 2"/>
    <property type="match status" value="1"/>
</dbReference>
<sequence>MTGSLKGGCLRSCLEVLLVLLLSHHGCAAAATRVGYYQSSCPSAEDIVKQAVEARFAMNRTITGGLLRMFFHDCFVTGCDASLLIDSTPGNEAEKDAPPNLTVREFELIDNIKTRLEAVCPGVVSCADIIALAVRDAVVLAGGPKYAVKTGRLDGKLSRSADANILPSPASTVQQAMAAFASQGLSLTDLVALMGSHTTGFAHCSFFRDRVFNFEGNGTSDPKMDTDLAEHLRSVCSDPADGGSTKDASVALDQGTRDAFDASYFAQVRNGHGILQIDNALLADARTSALVDRFSSNPSAFFQAFVQSITTMGDLHIKTEADGELVTQTADSTTEGFSSYTQFRASRVSAALLPTIYTNLSSRHIPRKEKLVSYGKHEVIAHKQAVISCTQSYM</sequence>
<evidence type="ECO:0000256" key="16">
    <source>
        <dbReference type="PIRSR" id="PIRSR600823-3"/>
    </source>
</evidence>
<feature type="binding site" evidence="16">
    <location>
        <position position="256"/>
    </location>
    <ligand>
        <name>Ca(2+)</name>
        <dbReference type="ChEBI" id="CHEBI:29108"/>
        <label>2</label>
    </ligand>
</feature>
<evidence type="ECO:0000256" key="19">
    <source>
        <dbReference type="RuleBase" id="RU362060"/>
    </source>
</evidence>
<keyword evidence="22" id="KW-1185">Reference proteome</keyword>
<evidence type="ECO:0000256" key="6">
    <source>
        <dbReference type="ARBA" id="ARBA00022617"/>
    </source>
</evidence>
<dbReference type="InterPro" id="IPR000823">
    <property type="entry name" value="Peroxidase_pln"/>
</dbReference>
<dbReference type="FunFam" id="1.10.520.10:FF:000001">
    <property type="entry name" value="Peroxidase"/>
    <property type="match status" value="1"/>
</dbReference>
<feature type="binding site" evidence="16">
    <location>
        <position position="82"/>
    </location>
    <ligand>
        <name>Ca(2+)</name>
        <dbReference type="ChEBI" id="CHEBI:29108"/>
        <label>1</label>
    </ligand>
</feature>
<keyword evidence="11 18" id="KW-1015">Disulfide bond</keyword>
<evidence type="ECO:0000256" key="12">
    <source>
        <dbReference type="ARBA" id="ARBA00023180"/>
    </source>
</evidence>
<evidence type="ECO:0000256" key="17">
    <source>
        <dbReference type="PIRSR" id="PIRSR600823-4"/>
    </source>
</evidence>
<dbReference type="EMBL" id="CM035440">
    <property type="protein sequence ID" value="KAH7283014.1"/>
    <property type="molecule type" value="Genomic_DNA"/>
</dbReference>
<feature type="domain" description="Plant heme peroxidase family profile" evidence="20">
    <location>
        <begin position="31"/>
        <end position="325"/>
    </location>
</feature>
<evidence type="ECO:0000256" key="7">
    <source>
        <dbReference type="ARBA" id="ARBA00022723"/>
    </source>
</evidence>
<keyword evidence="19" id="KW-0732">Signal</keyword>
<dbReference type="PANTHER" id="PTHR31517">
    <property type="match status" value="1"/>
</dbReference>
<dbReference type="CDD" id="cd00693">
    <property type="entry name" value="secretory_peroxidase"/>
    <property type="match status" value="1"/>
</dbReference>
<evidence type="ECO:0000256" key="2">
    <source>
        <dbReference type="ARBA" id="ARBA00002322"/>
    </source>
</evidence>
<evidence type="ECO:0000256" key="13">
    <source>
        <dbReference type="ARBA" id="ARBA00023324"/>
    </source>
</evidence>
<dbReference type="PROSITE" id="PS50873">
    <property type="entry name" value="PEROXIDASE_4"/>
    <property type="match status" value="1"/>
</dbReference>
<dbReference type="PANTHER" id="PTHR31517:SF59">
    <property type="entry name" value="PEROXIDASE"/>
    <property type="match status" value="1"/>
</dbReference>
<comment type="catalytic activity">
    <reaction evidence="1 19">
        <text>2 a phenolic donor + H2O2 = 2 a phenolic radical donor + 2 H2O</text>
        <dbReference type="Rhea" id="RHEA:56136"/>
        <dbReference type="ChEBI" id="CHEBI:15377"/>
        <dbReference type="ChEBI" id="CHEBI:16240"/>
        <dbReference type="ChEBI" id="CHEBI:139520"/>
        <dbReference type="ChEBI" id="CHEBI:139521"/>
        <dbReference type="EC" id="1.11.1.7"/>
    </reaction>
</comment>
<feature type="binding site" description="axial binding residue" evidence="16">
    <location>
        <position position="197"/>
    </location>
    <ligand>
        <name>heme b</name>
        <dbReference type="ChEBI" id="CHEBI:60344"/>
    </ligand>
    <ligandPart>
        <name>Fe</name>
        <dbReference type="ChEBI" id="CHEBI:18248"/>
    </ligandPart>
</feature>
<keyword evidence="13 19" id="KW-0376">Hydrogen peroxide</keyword>
<organism evidence="21 22">
    <name type="scientific">Ceratopteris richardii</name>
    <name type="common">Triangle waterfern</name>
    <dbReference type="NCBI Taxonomy" id="49495"/>
    <lineage>
        <taxon>Eukaryota</taxon>
        <taxon>Viridiplantae</taxon>
        <taxon>Streptophyta</taxon>
        <taxon>Embryophyta</taxon>
        <taxon>Tracheophyta</taxon>
        <taxon>Polypodiopsida</taxon>
        <taxon>Polypodiidae</taxon>
        <taxon>Polypodiales</taxon>
        <taxon>Pteridineae</taxon>
        <taxon>Pteridaceae</taxon>
        <taxon>Parkerioideae</taxon>
        <taxon>Ceratopteris</taxon>
    </lineage>
</organism>
<keyword evidence="6 19" id="KW-0349">Heme</keyword>
<dbReference type="GO" id="GO:0140825">
    <property type="term" value="F:lactoperoxidase activity"/>
    <property type="evidence" value="ECO:0007669"/>
    <property type="project" value="UniProtKB-EC"/>
</dbReference>
<comment type="cofactor">
    <cofactor evidence="16 19">
        <name>Ca(2+)</name>
        <dbReference type="ChEBI" id="CHEBI:29108"/>
    </cofactor>
    <text evidence="16 19">Binds 2 calcium ions per subunit.</text>
</comment>
<dbReference type="Proteomes" id="UP000825935">
    <property type="component" value="Chromosome 35"/>
</dbReference>
<comment type="similarity">
    <text evidence="19">Belongs to the peroxidase family. Classical plant (class III) peroxidase subfamily.</text>
</comment>
<reference evidence="21" key="1">
    <citation type="submission" date="2021-08" db="EMBL/GenBank/DDBJ databases">
        <title>WGS assembly of Ceratopteris richardii.</title>
        <authorList>
            <person name="Marchant D.B."/>
            <person name="Chen G."/>
            <person name="Jenkins J."/>
            <person name="Shu S."/>
            <person name="Leebens-Mack J."/>
            <person name="Grimwood J."/>
            <person name="Schmutz J."/>
            <person name="Soltis P."/>
            <person name="Soltis D."/>
            <person name="Chen Z.-H."/>
        </authorList>
    </citation>
    <scope>NUCLEOTIDE SEQUENCE</scope>
    <source>
        <strain evidence="21">Whitten #5841</strain>
        <tissue evidence="21">Leaf</tissue>
    </source>
</reference>
<feature type="chain" id="PRO_5035967614" description="Peroxidase" evidence="19">
    <location>
        <begin position="30"/>
        <end position="394"/>
    </location>
</feature>
<gene>
    <name evidence="21" type="ORF">KP509_35G056900</name>
</gene>
<comment type="caution">
    <text evidence="21">The sequence shown here is derived from an EMBL/GenBank/DDBJ whole genome shotgun (WGS) entry which is preliminary data.</text>
</comment>
<keyword evidence="8 16" id="KW-0106">Calcium</keyword>
<evidence type="ECO:0000256" key="15">
    <source>
        <dbReference type="PIRSR" id="PIRSR600823-2"/>
    </source>
</evidence>
<keyword evidence="12" id="KW-0325">Glycoprotein</keyword>
<dbReference type="OrthoDB" id="2113341at2759"/>
<feature type="binding site" evidence="16">
    <location>
        <position position="253"/>
    </location>
    <ligand>
        <name>Ca(2+)</name>
        <dbReference type="ChEBI" id="CHEBI:29108"/>
        <label>2</label>
    </ligand>
</feature>
<dbReference type="FunFam" id="1.10.420.10:FF:000001">
    <property type="entry name" value="Peroxidase"/>
    <property type="match status" value="1"/>
</dbReference>
<feature type="disulfide bond" evidence="18">
    <location>
        <begin position="41"/>
        <end position="120"/>
    </location>
</feature>
<dbReference type="EC" id="1.11.1.7" evidence="3 19"/>
<evidence type="ECO:0000256" key="3">
    <source>
        <dbReference type="ARBA" id="ARBA00012313"/>
    </source>
</evidence>
<keyword evidence="5 19" id="KW-0575">Peroxidase</keyword>
<feature type="binding site" evidence="16">
    <location>
        <position position="94"/>
    </location>
    <ligand>
        <name>Ca(2+)</name>
        <dbReference type="ChEBI" id="CHEBI:29108"/>
        <label>1</label>
    </ligand>
</feature>
<dbReference type="InterPro" id="IPR010255">
    <property type="entry name" value="Haem_peroxidase_sf"/>
</dbReference>
<feature type="binding site" evidence="15">
    <location>
        <position position="167"/>
    </location>
    <ligand>
        <name>substrate</name>
    </ligand>
</feature>
<feature type="binding site" evidence="16">
    <location>
        <position position="78"/>
    </location>
    <ligand>
        <name>Ca(2+)</name>
        <dbReference type="ChEBI" id="CHEBI:29108"/>
        <label>1</label>
    </ligand>
</feature>
<dbReference type="PRINTS" id="PR00461">
    <property type="entry name" value="PLPEROXIDASE"/>
</dbReference>
<evidence type="ECO:0000256" key="18">
    <source>
        <dbReference type="PIRSR" id="PIRSR600823-5"/>
    </source>
</evidence>
<feature type="binding site" evidence="16">
    <location>
        <position position="76"/>
    </location>
    <ligand>
        <name>Ca(2+)</name>
        <dbReference type="ChEBI" id="CHEBI:29108"/>
        <label>1</label>
    </ligand>
</feature>
<feature type="site" description="Transition state stabilizer" evidence="17">
    <location>
        <position position="68"/>
    </location>
</feature>
<dbReference type="InterPro" id="IPR002016">
    <property type="entry name" value="Haem_peroxidase"/>
</dbReference>
<evidence type="ECO:0000259" key="20">
    <source>
        <dbReference type="PROSITE" id="PS50873"/>
    </source>
</evidence>
<evidence type="ECO:0000256" key="8">
    <source>
        <dbReference type="ARBA" id="ARBA00022837"/>
    </source>
</evidence>
<protein>
    <recommendedName>
        <fullName evidence="3 19">Peroxidase</fullName>
        <ecNumber evidence="3 19">1.11.1.7</ecNumber>
    </recommendedName>
</protein>
<dbReference type="GO" id="GO:0042744">
    <property type="term" value="P:hydrogen peroxide catabolic process"/>
    <property type="evidence" value="ECO:0007669"/>
    <property type="project" value="UniProtKB-KW"/>
</dbReference>
<dbReference type="InterPro" id="IPR019794">
    <property type="entry name" value="Peroxidases_AS"/>
</dbReference>
<dbReference type="Pfam" id="PF00141">
    <property type="entry name" value="peroxidase"/>
    <property type="match status" value="1"/>
</dbReference>
<dbReference type="InterPro" id="IPR033905">
    <property type="entry name" value="Secretory_peroxidase"/>
</dbReference>
<feature type="disulfide bond" evidence="18">
    <location>
        <begin position="74"/>
        <end position="79"/>
    </location>
</feature>
<evidence type="ECO:0000256" key="14">
    <source>
        <dbReference type="PIRSR" id="PIRSR600823-1"/>
    </source>
</evidence>
<keyword evidence="7 16" id="KW-0479">Metal-binding</keyword>
<keyword evidence="10 16" id="KW-0408">Iron</keyword>
<dbReference type="Gene3D" id="1.10.520.10">
    <property type="match status" value="1"/>
</dbReference>
<feature type="binding site" evidence="16">
    <location>
        <position position="198"/>
    </location>
    <ligand>
        <name>Ca(2+)</name>
        <dbReference type="ChEBI" id="CHEBI:29108"/>
        <label>2</label>
    </ligand>
</feature>
<comment type="subcellular location">
    <subcellularLocation>
        <location evidence="19">Secreted</location>
    </subcellularLocation>
</comment>
<dbReference type="GO" id="GO:0020037">
    <property type="term" value="F:heme binding"/>
    <property type="evidence" value="ECO:0007669"/>
    <property type="project" value="UniProtKB-UniRule"/>
</dbReference>
<evidence type="ECO:0000313" key="22">
    <source>
        <dbReference type="Proteomes" id="UP000825935"/>
    </source>
</evidence>
<evidence type="ECO:0000256" key="5">
    <source>
        <dbReference type="ARBA" id="ARBA00022559"/>
    </source>
</evidence>
<dbReference type="AlphaFoldDB" id="A0A8T2QHB2"/>
<keyword evidence="4 19" id="KW-0964">Secreted</keyword>
<dbReference type="GO" id="GO:0005576">
    <property type="term" value="C:extracellular region"/>
    <property type="evidence" value="ECO:0007669"/>
    <property type="project" value="UniProtKB-SubCell"/>
</dbReference>
<evidence type="ECO:0000256" key="10">
    <source>
        <dbReference type="ARBA" id="ARBA00023004"/>
    </source>
</evidence>
<evidence type="ECO:0000256" key="4">
    <source>
        <dbReference type="ARBA" id="ARBA00022525"/>
    </source>
</evidence>
<feature type="signal peptide" evidence="19">
    <location>
        <begin position="1"/>
        <end position="29"/>
    </location>
</feature>
<name>A0A8T2QHB2_CERRI</name>
<dbReference type="SUPFAM" id="SSF48113">
    <property type="entry name" value="Heme-dependent peroxidases"/>
    <property type="match status" value="1"/>
</dbReference>
<comment type="cofactor">
    <cofactor evidence="16 19">
        <name>heme b</name>
        <dbReference type="ChEBI" id="CHEBI:60344"/>
    </cofactor>
    <text evidence="16 19">Binds 1 heme b (iron(II)-protoporphyrin IX) group per subunit.</text>
</comment>
<evidence type="ECO:0000313" key="21">
    <source>
        <dbReference type="EMBL" id="KAH7283014.1"/>
    </source>
</evidence>
<proteinExistence type="inferred from homology"/>
<dbReference type="PRINTS" id="PR00458">
    <property type="entry name" value="PEROXIDASE"/>
</dbReference>
<keyword evidence="9 19" id="KW-0560">Oxidoreductase</keyword>
<comment type="function">
    <text evidence="2">Removal of H(2)O(2), oxidation of toxic reductants, biosynthesis and degradation of lignin, suberization, auxin catabolism, response to environmental stresses such as wounding, pathogen attack and oxidative stress. These functions might be dependent on each isozyme/isoform in each plant tissue.</text>
</comment>
<feature type="binding site" evidence="16">
    <location>
        <position position="80"/>
    </location>
    <ligand>
        <name>Ca(2+)</name>
        <dbReference type="ChEBI" id="CHEBI:29108"/>
        <label>1</label>
    </ligand>
</feature>
<dbReference type="GO" id="GO:0006979">
    <property type="term" value="P:response to oxidative stress"/>
    <property type="evidence" value="ECO:0007669"/>
    <property type="project" value="UniProtKB-UniRule"/>
</dbReference>
<dbReference type="GO" id="GO:0046872">
    <property type="term" value="F:metal ion binding"/>
    <property type="evidence" value="ECO:0007669"/>
    <property type="project" value="UniProtKB-UniRule"/>
</dbReference>
<evidence type="ECO:0000256" key="1">
    <source>
        <dbReference type="ARBA" id="ARBA00000189"/>
    </source>
</evidence>